<evidence type="ECO:0000256" key="3">
    <source>
        <dbReference type="ARBA" id="ARBA00004286"/>
    </source>
</evidence>
<comment type="catalytic activity">
    <reaction evidence="14">
        <text>ATP + H2O = ADP + phosphate + H(+)</text>
        <dbReference type="Rhea" id="RHEA:13065"/>
        <dbReference type="ChEBI" id="CHEBI:15377"/>
        <dbReference type="ChEBI" id="CHEBI:15378"/>
        <dbReference type="ChEBI" id="CHEBI:30616"/>
        <dbReference type="ChEBI" id="CHEBI:43474"/>
        <dbReference type="ChEBI" id="CHEBI:456216"/>
    </reaction>
</comment>
<evidence type="ECO:0000259" key="16">
    <source>
        <dbReference type="Pfam" id="PF13476"/>
    </source>
</evidence>
<dbReference type="FunFam" id="3.40.50.300:FF:001805">
    <property type="entry name" value="Similar to DNA repair protein rad50"/>
    <property type="match status" value="1"/>
</dbReference>
<evidence type="ECO:0000256" key="13">
    <source>
        <dbReference type="ARBA" id="ARBA00023242"/>
    </source>
</evidence>
<dbReference type="GO" id="GO:0006302">
    <property type="term" value="P:double-strand break repair"/>
    <property type="evidence" value="ECO:0007669"/>
    <property type="project" value="InterPro"/>
</dbReference>
<comment type="subcellular location">
    <subcellularLocation>
        <location evidence="3">Chromosome</location>
    </subcellularLocation>
    <subcellularLocation>
        <location evidence="2">Nucleus</location>
    </subcellularLocation>
</comment>
<keyword evidence="12" id="KW-0234">DNA repair</keyword>
<feature type="coiled-coil region" evidence="15">
    <location>
        <begin position="1036"/>
        <end position="1075"/>
    </location>
</feature>
<name>A0A8A3PPP8_9HELO</name>
<evidence type="ECO:0000256" key="8">
    <source>
        <dbReference type="ARBA" id="ARBA00022763"/>
    </source>
</evidence>
<dbReference type="GO" id="GO:0030870">
    <property type="term" value="C:Mre11 complex"/>
    <property type="evidence" value="ECO:0007669"/>
    <property type="project" value="InterPro"/>
</dbReference>
<evidence type="ECO:0000256" key="4">
    <source>
        <dbReference type="ARBA" id="ARBA00009439"/>
    </source>
</evidence>
<accession>A0A8A3PPP8</accession>
<evidence type="ECO:0000313" key="18">
    <source>
        <dbReference type="Proteomes" id="UP000672032"/>
    </source>
</evidence>
<proteinExistence type="inferred from homology"/>
<comment type="similarity">
    <text evidence="4">Belongs to the SMC family. RAD50 subfamily.</text>
</comment>
<keyword evidence="7" id="KW-0479">Metal-binding</keyword>
<keyword evidence="18" id="KW-1185">Reference proteome</keyword>
<dbReference type="Pfam" id="PF13476">
    <property type="entry name" value="AAA_23"/>
    <property type="match status" value="1"/>
</dbReference>
<organism evidence="17 18">
    <name type="scientific">Monilinia vaccinii-corymbosi</name>
    <dbReference type="NCBI Taxonomy" id="61207"/>
    <lineage>
        <taxon>Eukaryota</taxon>
        <taxon>Fungi</taxon>
        <taxon>Dikarya</taxon>
        <taxon>Ascomycota</taxon>
        <taxon>Pezizomycotina</taxon>
        <taxon>Leotiomycetes</taxon>
        <taxon>Helotiales</taxon>
        <taxon>Sclerotiniaceae</taxon>
        <taxon>Monilinia</taxon>
    </lineage>
</organism>
<evidence type="ECO:0000313" key="17">
    <source>
        <dbReference type="EMBL" id="QSZ37487.1"/>
    </source>
</evidence>
<dbReference type="Proteomes" id="UP000672032">
    <property type="component" value="Chromosome 9"/>
</dbReference>
<protein>
    <recommendedName>
        <fullName evidence="5">DNA repair protein RAD50</fullName>
    </recommendedName>
</protein>
<dbReference type="GO" id="GO:0043047">
    <property type="term" value="F:single-stranded telomeric DNA binding"/>
    <property type="evidence" value="ECO:0007669"/>
    <property type="project" value="TreeGrafter"/>
</dbReference>
<feature type="coiled-coil region" evidence="15">
    <location>
        <begin position="226"/>
        <end position="267"/>
    </location>
</feature>
<keyword evidence="10" id="KW-0862">Zinc</keyword>
<dbReference type="PANTHER" id="PTHR18867:SF12">
    <property type="entry name" value="DNA REPAIR PROTEIN RAD50"/>
    <property type="match status" value="1"/>
</dbReference>
<evidence type="ECO:0000256" key="5">
    <source>
        <dbReference type="ARBA" id="ARBA00017893"/>
    </source>
</evidence>
<evidence type="ECO:0000256" key="12">
    <source>
        <dbReference type="ARBA" id="ARBA00023204"/>
    </source>
</evidence>
<dbReference type="GO" id="GO:0000722">
    <property type="term" value="P:telomere maintenance via recombination"/>
    <property type="evidence" value="ECO:0007669"/>
    <property type="project" value="TreeGrafter"/>
</dbReference>
<feature type="coiled-coil region" evidence="15">
    <location>
        <begin position="851"/>
        <end position="951"/>
    </location>
</feature>
<feature type="coiled-coil region" evidence="15">
    <location>
        <begin position="725"/>
        <end position="827"/>
    </location>
</feature>
<dbReference type="InterPro" id="IPR027417">
    <property type="entry name" value="P-loop_NTPase"/>
</dbReference>
<dbReference type="NCBIfam" id="TIGR00606">
    <property type="entry name" value="rad50"/>
    <property type="match status" value="1"/>
</dbReference>
<keyword evidence="13" id="KW-0539">Nucleus</keyword>
<dbReference type="InterPro" id="IPR038729">
    <property type="entry name" value="Rad50/SbcC_AAA"/>
</dbReference>
<keyword evidence="6" id="KW-0158">Chromosome</keyword>
<dbReference type="GO" id="GO:0007004">
    <property type="term" value="P:telomere maintenance via telomerase"/>
    <property type="evidence" value="ECO:0007669"/>
    <property type="project" value="TreeGrafter"/>
</dbReference>
<evidence type="ECO:0000256" key="2">
    <source>
        <dbReference type="ARBA" id="ARBA00004123"/>
    </source>
</evidence>
<evidence type="ECO:0000256" key="10">
    <source>
        <dbReference type="ARBA" id="ARBA00022833"/>
    </source>
</evidence>
<keyword evidence="9" id="KW-0378">Hydrolase</keyword>
<dbReference type="GO" id="GO:0051880">
    <property type="term" value="F:G-quadruplex DNA binding"/>
    <property type="evidence" value="ECO:0007669"/>
    <property type="project" value="TreeGrafter"/>
</dbReference>
<dbReference type="FunFam" id="3.40.50.300:FF:001195">
    <property type="entry name" value="DNA repair protein rad50"/>
    <property type="match status" value="1"/>
</dbReference>
<keyword evidence="8" id="KW-0227">DNA damage</keyword>
<dbReference type="GO" id="GO:0003691">
    <property type="term" value="F:double-stranded telomeric DNA binding"/>
    <property type="evidence" value="ECO:0007669"/>
    <property type="project" value="TreeGrafter"/>
</dbReference>
<dbReference type="EMBL" id="CP063413">
    <property type="protein sequence ID" value="QSZ37487.1"/>
    <property type="molecule type" value="Genomic_DNA"/>
</dbReference>
<keyword evidence="11 15" id="KW-0175">Coiled coil</keyword>
<gene>
    <name evidence="17" type="ORF">DSL72_008585</name>
</gene>
<comment type="cofactor">
    <cofactor evidence="1">
        <name>Zn(2+)</name>
        <dbReference type="ChEBI" id="CHEBI:29105"/>
    </cofactor>
</comment>
<feature type="domain" description="Rad50/SbcC-type AAA" evidence="16">
    <location>
        <begin position="10"/>
        <end position="246"/>
    </location>
</feature>
<evidence type="ECO:0000256" key="1">
    <source>
        <dbReference type="ARBA" id="ARBA00001947"/>
    </source>
</evidence>
<dbReference type="GO" id="GO:0016887">
    <property type="term" value="F:ATP hydrolysis activity"/>
    <property type="evidence" value="ECO:0007669"/>
    <property type="project" value="InterPro"/>
</dbReference>
<dbReference type="PANTHER" id="PTHR18867">
    <property type="entry name" value="RAD50"/>
    <property type="match status" value="1"/>
</dbReference>
<evidence type="ECO:0000256" key="15">
    <source>
        <dbReference type="SAM" id="Coils"/>
    </source>
</evidence>
<reference evidence="17" key="1">
    <citation type="submission" date="2020-10" db="EMBL/GenBank/DDBJ databases">
        <title>Genome Sequence of Monilinia vaccinii-corymbosi Sheds Light on Mummy Berry Disease Infection of Blueberry and Mating Type.</title>
        <authorList>
            <person name="Yow A.G."/>
            <person name="Zhang Y."/>
            <person name="Bansal K."/>
            <person name="Eacker S.M."/>
            <person name="Sullivan S."/>
            <person name="Liachko I."/>
            <person name="Cubeta M.A."/>
            <person name="Rollins J.A."/>
            <person name="Ashrafi H."/>
        </authorList>
    </citation>
    <scope>NUCLEOTIDE SEQUENCE</scope>
    <source>
        <strain evidence="17">RL-1</strain>
    </source>
</reference>
<dbReference type="GO" id="GO:0000794">
    <property type="term" value="C:condensed nuclear chromosome"/>
    <property type="evidence" value="ECO:0007669"/>
    <property type="project" value="TreeGrafter"/>
</dbReference>
<evidence type="ECO:0000256" key="6">
    <source>
        <dbReference type="ARBA" id="ARBA00022454"/>
    </source>
</evidence>
<evidence type="ECO:0000256" key="11">
    <source>
        <dbReference type="ARBA" id="ARBA00023054"/>
    </source>
</evidence>
<evidence type="ECO:0000256" key="9">
    <source>
        <dbReference type="ARBA" id="ARBA00022801"/>
    </source>
</evidence>
<dbReference type="Gene3D" id="3.40.50.300">
    <property type="entry name" value="P-loop containing nucleotide triphosphate hydrolases"/>
    <property type="match status" value="2"/>
</dbReference>
<dbReference type="Pfam" id="PF13558">
    <property type="entry name" value="SbcC_Walker_B"/>
    <property type="match status" value="1"/>
</dbReference>
<feature type="coiled-coil region" evidence="15">
    <location>
        <begin position="397"/>
        <end position="439"/>
    </location>
</feature>
<dbReference type="GO" id="GO:0046872">
    <property type="term" value="F:metal ion binding"/>
    <property type="evidence" value="ECO:0007669"/>
    <property type="project" value="UniProtKB-KW"/>
</dbReference>
<evidence type="ECO:0000256" key="14">
    <source>
        <dbReference type="ARBA" id="ARBA00049360"/>
    </source>
</evidence>
<feature type="coiled-coil region" evidence="15">
    <location>
        <begin position="313"/>
        <end position="340"/>
    </location>
</feature>
<dbReference type="OrthoDB" id="18797at2759"/>
<sequence>MSAMYCESVELTSFRSFRVRSFDHKGSEAIAFNTPLTLIVGLNGSGKTTIIECLKYATTGGQPPNSKVGGAFIHDPKLCGEKEVLAQVKLSFQSTTGSRMVITRSMQLTVTKTSRKVKTLDSALMVQNGGERTAVSHKVGEMDKIMQQALGVSEAVLDNVIFCHQDDSLWPMSEPSTLKKKFDDIFEATRYTKAVDSLKLLKKDYATEIKGMMAEESIAKDNKDKGEKTKSRCEELSDQIEKLSQEALKDKANMEAARKEVESKQRKASEVWDLVQKLRTNKERVRFSDDNLKSLEKRFKPLSESDAWLRSTLDQYADRILEMEQQDDQLQKQYRDQQQKMSANASELGKKQADLGRQQALKQAYEGELESRVQLVKSAASKHSIRGYDDDIDESRVKEFIERIKKLSRDKERDLERIKTTTNDELKTVQTALTELQNQYAIRVQEKVTAKQTISINEKKVGPKQTELGFIQFDEGDQAGLESSHKETKELLEKLRTQFDAAGWDNRISTSNGRLRELEEEEKSLRKEAFEINKRSNDRAQLDYVMGELKNTKGKLETMKATHGEKLDSILGSDWQVNTLGKDFQRALDREKDEVSDATNEQEAAKKSHSEAGFRFNALRDDLRAKKDQLKACENAVLNSIIDEDGKPLMSVEEYPRELNQLEEERDEVRDDMDGFKHKTEYFNQCLNIIQTKDMCKLCERKFVEEGHRSAAMKKIQKLLNKDARETLQENLNGYNEQIKTAKAAQSQYDMYQSLRDEIPNLEQEVKKAEDEKERLLREVEHHDTVVERKNARLRDVESLSNIIASIIRYNSDIKDHEAKIDSLSSQQSIAGSIMTADEIQERQTTCSESMHEVREQLTKISSEKDAAKDKINDMERDLSRKSQRLRDIIDGLTKKQALRKDIDELLESNAQQREAMNHADTELETLKPKIDTAKARYEDIQQQGHAKEREVLSQKEKLADTVRQFMQHEKNINGYIDNSGAEKLAACERAIQSIQQDQKLISEELNRITADLNALRAKKSDSDRLKTNISDNILYREEVAKLEVYKKQAVDLEAQNVEGNFQTLTKEAEKTEETFYEHRRLYQQKTAVLAEKDQNLQQYLVDWDLNYKNARSEHRTAMIKVKTTKAAIDDLGKMITAMDKAIVKFHSVKMEEINRIAGELWQTTYQGTDVDTIMIRSEKDEGQTAAGNKKTNYKYRVVMVKQDVEMDMRGRCSAGQKVLACIIIRLALAECFGINCGLIALDEPTTNLDQDNIKALAESLHGIIKSRQQQSNFQLIIITHDEEFLKAMQCSDFCDDFYQVSRDQEQNSKIEKIPIAQVMEGN</sequence>
<dbReference type="InterPro" id="IPR004584">
    <property type="entry name" value="Rad50_eukaryotes"/>
</dbReference>
<dbReference type="SUPFAM" id="SSF52540">
    <property type="entry name" value="P-loop containing nucleoside triphosphate hydrolases"/>
    <property type="match status" value="1"/>
</dbReference>
<feature type="coiled-coil region" evidence="15">
    <location>
        <begin position="508"/>
        <end position="535"/>
    </location>
</feature>
<dbReference type="GO" id="GO:0070192">
    <property type="term" value="P:chromosome organization involved in meiotic cell cycle"/>
    <property type="evidence" value="ECO:0007669"/>
    <property type="project" value="TreeGrafter"/>
</dbReference>
<feature type="coiled-coil region" evidence="15">
    <location>
        <begin position="581"/>
        <end position="679"/>
    </location>
</feature>
<evidence type="ECO:0000256" key="7">
    <source>
        <dbReference type="ARBA" id="ARBA00022723"/>
    </source>
</evidence>